<sequence length="270" mass="29495">MKGIKPCLALLLLCVLTVFSACNNYKNISYLKDIKDSVHNVPVASLPTYYSDPRIQPKDILQVTVQTLDPQTNTILAANNPSNVTPQNVMSSAGQATVTAPGYMVDKDGQLQLPLVGMIKVAGLTTAEARDLISSKAAKYYKDPVVNVRFANFTITVLGEVARPSTYVVPNEKVSILDALGMAGDLTIFGKRENVLLIREENGDKKFVRFNINSSEIFASPYFYLRQGDMVYVEPAKSKAASTDAVRTRNVTLIASGLTVLIVLLTRVNF</sequence>
<dbReference type="OrthoDB" id="662756at2"/>
<keyword evidence="1 2" id="KW-0732">Signal</keyword>
<organism evidence="5 6">
    <name type="scientific">Taibaiella soli</name>
    <dbReference type="NCBI Taxonomy" id="1649169"/>
    <lineage>
        <taxon>Bacteria</taxon>
        <taxon>Pseudomonadati</taxon>
        <taxon>Bacteroidota</taxon>
        <taxon>Chitinophagia</taxon>
        <taxon>Chitinophagales</taxon>
        <taxon>Chitinophagaceae</taxon>
        <taxon>Taibaiella</taxon>
    </lineage>
</organism>
<dbReference type="GO" id="GO:0015159">
    <property type="term" value="F:polysaccharide transmembrane transporter activity"/>
    <property type="evidence" value="ECO:0007669"/>
    <property type="project" value="InterPro"/>
</dbReference>
<dbReference type="Gene3D" id="3.30.1950.10">
    <property type="entry name" value="wza like domain"/>
    <property type="match status" value="1"/>
</dbReference>
<proteinExistence type="predicted"/>
<dbReference type="PANTHER" id="PTHR33619:SF3">
    <property type="entry name" value="POLYSACCHARIDE EXPORT PROTEIN GFCE-RELATED"/>
    <property type="match status" value="1"/>
</dbReference>
<evidence type="ECO:0000259" key="3">
    <source>
        <dbReference type="Pfam" id="PF02563"/>
    </source>
</evidence>
<evidence type="ECO:0000256" key="1">
    <source>
        <dbReference type="ARBA" id="ARBA00022729"/>
    </source>
</evidence>
<feature type="signal peptide" evidence="2">
    <location>
        <begin position="1"/>
        <end position="20"/>
    </location>
</feature>
<evidence type="ECO:0000256" key="2">
    <source>
        <dbReference type="SAM" id="SignalP"/>
    </source>
</evidence>
<feature type="chain" id="PRO_5015894653" evidence="2">
    <location>
        <begin position="21"/>
        <end position="270"/>
    </location>
</feature>
<feature type="domain" description="Polysaccharide export protein N-terminal" evidence="3">
    <location>
        <begin position="51"/>
        <end position="150"/>
    </location>
</feature>
<dbReference type="InterPro" id="IPR049712">
    <property type="entry name" value="Poly_export"/>
</dbReference>
<comment type="caution">
    <text evidence="5">The sequence shown here is derived from an EMBL/GenBank/DDBJ whole genome shotgun (WGS) entry which is preliminary data.</text>
</comment>
<dbReference type="Pfam" id="PF10531">
    <property type="entry name" value="SLBB"/>
    <property type="match status" value="1"/>
</dbReference>
<evidence type="ECO:0000259" key="4">
    <source>
        <dbReference type="Pfam" id="PF10531"/>
    </source>
</evidence>
<evidence type="ECO:0000313" key="5">
    <source>
        <dbReference type="EMBL" id="PZF74095.1"/>
    </source>
</evidence>
<reference evidence="5 6" key="1">
    <citation type="submission" date="2018-06" db="EMBL/GenBank/DDBJ databases">
        <title>Mucibacter soli gen. nov., sp. nov., a new member of the family Chitinophagaceae producing mucin.</title>
        <authorList>
            <person name="Kim M.-K."/>
            <person name="Park S."/>
            <person name="Kim T.-S."/>
            <person name="Joung Y."/>
            <person name="Han J.-H."/>
            <person name="Kim S.B."/>
        </authorList>
    </citation>
    <scope>NUCLEOTIDE SEQUENCE [LARGE SCALE GENOMIC DNA]</scope>
    <source>
        <strain evidence="5 6">R1-15</strain>
    </source>
</reference>
<dbReference type="AlphaFoldDB" id="A0A2W2AF40"/>
<dbReference type="Pfam" id="PF02563">
    <property type="entry name" value="Poly_export"/>
    <property type="match status" value="1"/>
</dbReference>
<evidence type="ECO:0000313" key="6">
    <source>
        <dbReference type="Proteomes" id="UP000248745"/>
    </source>
</evidence>
<name>A0A2W2AF40_9BACT</name>
<accession>A0A2W2AF40</accession>
<dbReference type="EMBL" id="QKTW01000007">
    <property type="protein sequence ID" value="PZF74095.1"/>
    <property type="molecule type" value="Genomic_DNA"/>
</dbReference>
<dbReference type="InterPro" id="IPR019554">
    <property type="entry name" value="Soluble_ligand-bd"/>
</dbReference>
<keyword evidence="6" id="KW-1185">Reference proteome</keyword>
<protein>
    <submittedName>
        <fullName evidence="5">Uncharacterized protein</fullName>
    </submittedName>
</protein>
<dbReference type="PROSITE" id="PS51257">
    <property type="entry name" value="PROKAR_LIPOPROTEIN"/>
    <property type="match status" value="1"/>
</dbReference>
<dbReference type="PANTHER" id="PTHR33619">
    <property type="entry name" value="POLYSACCHARIDE EXPORT PROTEIN GFCE-RELATED"/>
    <property type="match status" value="1"/>
</dbReference>
<dbReference type="InterPro" id="IPR003715">
    <property type="entry name" value="Poly_export_N"/>
</dbReference>
<feature type="domain" description="Soluble ligand binding" evidence="4">
    <location>
        <begin position="155"/>
        <end position="203"/>
    </location>
</feature>
<gene>
    <name evidence="5" type="ORF">DN068_04875</name>
</gene>
<dbReference type="Proteomes" id="UP000248745">
    <property type="component" value="Unassembled WGS sequence"/>
</dbReference>